<sequence>MICLATCLAICLANYRATCRATCRSSILAAYRPKRQVVYRSSPPADILLALQ</sequence>
<feature type="chain" id="PRO_5025574652" evidence="1">
    <location>
        <begin position="22"/>
        <end position="52"/>
    </location>
</feature>
<organism evidence="2 3">
    <name type="scientific">Phytophthora rubi</name>
    <dbReference type="NCBI Taxonomy" id="129364"/>
    <lineage>
        <taxon>Eukaryota</taxon>
        <taxon>Sar</taxon>
        <taxon>Stramenopiles</taxon>
        <taxon>Oomycota</taxon>
        <taxon>Peronosporomycetes</taxon>
        <taxon>Peronosporales</taxon>
        <taxon>Peronosporaceae</taxon>
        <taxon>Phytophthora</taxon>
    </lineage>
</organism>
<name>A0A6A4FXD3_9STRA</name>
<keyword evidence="1" id="KW-0732">Signal</keyword>
<protein>
    <submittedName>
        <fullName evidence="2">Uncharacterized protein</fullName>
    </submittedName>
</protein>
<dbReference type="AlphaFoldDB" id="A0A6A4FXD3"/>
<reference evidence="2 3" key="1">
    <citation type="submission" date="2018-08" db="EMBL/GenBank/DDBJ databases">
        <title>Genomic investigation of the strawberry pathogen Phytophthora fragariae indicates pathogenicity is determined by transcriptional variation in three key races.</title>
        <authorList>
            <person name="Adams T.M."/>
            <person name="Armitage A.D."/>
            <person name="Sobczyk M.K."/>
            <person name="Bates H.J."/>
            <person name="Dunwell J.M."/>
            <person name="Nellist C.F."/>
            <person name="Harrison R.J."/>
        </authorList>
    </citation>
    <scope>NUCLEOTIDE SEQUENCE [LARGE SCALE GENOMIC DNA]</scope>
    <source>
        <strain evidence="2 3">SCRP333</strain>
    </source>
</reference>
<dbReference type="EMBL" id="QXFT01000020">
    <property type="protein sequence ID" value="KAE9359286.1"/>
    <property type="molecule type" value="Genomic_DNA"/>
</dbReference>
<feature type="signal peptide" evidence="1">
    <location>
        <begin position="1"/>
        <end position="21"/>
    </location>
</feature>
<evidence type="ECO:0000313" key="2">
    <source>
        <dbReference type="EMBL" id="KAE9359286.1"/>
    </source>
</evidence>
<comment type="caution">
    <text evidence="2">The sequence shown here is derived from an EMBL/GenBank/DDBJ whole genome shotgun (WGS) entry which is preliminary data.</text>
</comment>
<gene>
    <name evidence="2" type="ORF">PR003_g836</name>
</gene>
<evidence type="ECO:0000313" key="3">
    <source>
        <dbReference type="Proteomes" id="UP000434957"/>
    </source>
</evidence>
<proteinExistence type="predicted"/>
<accession>A0A6A4FXD3</accession>
<evidence type="ECO:0000256" key="1">
    <source>
        <dbReference type="SAM" id="SignalP"/>
    </source>
</evidence>
<keyword evidence="3" id="KW-1185">Reference proteome</keyword>
<dbReference type="Proteomes" id="UP000434957">
    <property type="component" value="Unassembled WGS sequence"/>
</dbReference>